<sequence>MMALRSGGVRRAIASRARTFASSDDDREPDHWLSRSFPKQEAWLLEQAEQWWYKGLSALLKSEGQPSLATNHDLILTQVRDRNASLQRENRERIVDGRSRTHLQQACLALATYEKLSPWVGDKQESLLMVSRLLGKDSASILNPLQRMSMWLTRNKFSMVANRIKLLSLDYGSSFETSVEEEEGLECVLTVKSCFYDRFFREMEVPELTSATCCSVDALWFTSDAIRDDGSLEFSRPSSIAEGDDTCVLRLVNRKGR</sequence>
<reference evidence="1 2" key="1">
    <citation type="submission" date="2024-03" db="EMBL/GenBank/DDBJ databases">
        <title>Complete genome sequence of the green alga Chloropicon roscoffensis RCC1871.</title>
        <authorList>
            <person name="Lemieux C."/>
            <person name="Pombert J.-F."/>
            <person name="Otis C."/>
            <person name="Turmel M."/>
        </authorList>
    </citation>
    <scope>NUCLEOTIDE SEQUENCE [LARGE SCALE GENOMIC DNA]</scope>
    <source>
        <strain evidence="1 2">RCC1871</strain>
    </source>
</reference>
<dbReference type="Pfam" id="PF14196">
    <property type="entry name" value="ATC_hydrolase"/>
    <property type="match status" value="1"/>
</dbReference>
<evidence type="ECO:0008006" key="3">
    <source>
        <dbReference type="Google" id="ProtNLM"/>
    </source>
</evidence>
<gene>
    <name evidence="1" type="ORF">HKI87_07g48010</name>
</gene>
<keyword evidence="2" id="KW-1185">Reference proteome</keyword>
<organism evidence="1 2">
    <name type="scientific">Chloropicon roscoffensis</name>
    <dbReference type="NCBI Taxonomy" id="1461544"/>
    <lineage>
        <taxon>Eukaryota</taxon>
        <taxon>Viridiplantae</taxon>
        <taxon>Chlorophyta</taxon>
        <taxon>Chloropicophyceae</taxon>
        <taxon>Chloropicales</taxon>
        <taxon>Chloropicaceae</taxon>
        <taxon>Chloropicon</taxon>
    </lineage>
</organism>
<accession>A0AAX4PBI2</accession>
<dbReference type="AlphaFoldDB" id="A0AAX4PBI2"/>
<dbReference type="Proteomes" id="UP001472866">
    <property type="component" value="Chromosome 07"/>
</dbReference>
<name>A0AAX4PBI2_9CHLO</name>
<evidence type="ECO:0000313" key="1">
    <source>
        <dbReference type="EMBL" id="WZN63253.1"/>
    </source>
</evidence>
<dbReference type="InterPro" id="IPR026002">
    <property type="entry name" value="ATC_hydrolase-like"/>
</dbReference>
<evidence type="ECO:0000313" key="2">
    <source>
        <dbReference type="Proteomes" id="UP001472866"/>
    </source>
</evidence>
<proteinExistence type="predicted"/>
<dbReference type="EMBL" id="CP151507">
    <property type="protein sequence ID" value="WZN63253.1"/>
    <property type="molecule type" value="Genomic_DNA"/>
</dbReference>
<protein>
    <recommendedName>
        <fullName evidence="3">L-2-amino-thiazoline-4-carboxylic acid hydrolase</fullName>
    </recommendedName>
</protein>